<evidence type="ECO:0000313" key="6">
    <source>
        <dbReference type="EMBL" id="CAB4205052.1"/>
    </source>
</evidence>
<reference evidence="2" key="1">
    <citation type="submission" date="2020-04" db="EMBL/GenBank/DDBJ databases">
        <authorList>
            <person name="Chiriac C."/>
            <person name="Salcher M."/>
            <person name="Ghai R."/>
            <person name="Kavagutti S V."/>
        </authorList>
    </citation>
    <scope>NUCLEOTIDE SEQUENCE</scope>
</reference>
<accession>A0A6J5PF49</accession>
<evidence type="ECO:0000313" key="8">
    <source>
        <dbReference type="EMBL" id="CAB5226731.1"/>
    </source>
</evidence>
<dbReference type="EMBL" id="LR797356">
    <property type="protein sequence ID" value="CAB4205052.1"/>
    <property type="molecule type" value="Genomic_DNA"/>
</dbReference>
<gene>
    <name evidence="4" type="ORF">UFOVP1058_56</name>
    <name evidence="5" type="ORF">UFOVP1289_11</name>
    <name evidence="6" type="ORF">UFOVP1410_6</name>
    <name evidence="8" type="ORF">UFOVP1514_26</name>
    <name evidence="7" type="ORF">UFOVP1642_38</name>
    <name evidence="1" type="ORF">UFOVP656_24</name>
    <name evidence="2" type="ORF">UFOVP857_46</name>
    <name evidence="3" type="ORF">UFOVP879_69</name>
</gene>
<name>A0A6J5PF49_9CAUD</name>
<dbReference type="EMBL" id="LR798362">
    <property type="protein sequence ID" value="CAB5226731.1"/>
    <property type="molecule type" value="Genomic_DNA"/>
</dbReference>
<protein>
    <submittedName>
        <fullName evidence="2">Uncharacterized protein</fullName>
    </submittedName>
</protein>
<evidence type="ECO:0000313" key="4">
    <source>
        <dbReference type="EMBL" id="CAB4181683.1"/>
    </source>
</evidence>
<dbReference type="EMBL" id="LR797506">
    <property type="protein sequence ID" value="CAB4221731.1"/>
    <property type="molecule type" value="Genomic_DNA"/>
</dbReference>
<proteinExistence type="predicted"/>
<dbReference type="EMBL" id="LR797024">
    <property type="protein sequence ID" value="CAB4181683.1"/>
    <property type="molecule type" value="Genomic_DNA"/>
</dbReference>
<dbReference type="EMBL" id="LR796643">
    <property type="protein sequence ID" value="CAB4155934.1"/>
    <property type="molecule type" value="Genomic_DNA"/>
</dbReference>
<sequence length="61" mass="6819">MLRHIAGKLQEDIRHMTDDMARGTAKDFGDYKYACGIVRGLMLAVNHMAEAADRAEHADDD</sequence>
<evidence type="ECO:0000313" key="5">
    <source>
        <dbReference type="EMBL" id="CAB4195278.1"/>
    </source>
</evidence>
<evidence type="ECO:0000313" key="1">
    <source>
        <dbReference type="EMBL" id="CAB4155934.1"/>
    </source>
</evidence>
<evidence type="ECO:0000313" key="2">
    <source>
        <dbReference type="EMBL" id="CAB4167745.1"/>
    </source>
</evidence>
<dbReference type="EMBL" id="LR797234">
    <property type="protein sequence ID" value="CAB4195278.1"/>
    <property type="molecule type" value="Genomic_DNA"/>
</dbReference>
<evidence type="ECO:0000313" key="3">
    <source>
        <dbReference type="EMBL" id="CAB4168520.1"/>
    </source>
</evidence>
<dbReference type="EMBL" id="LR796827">
    <property type="protein sequence ID" value="CAB4168520.1"/>
    <property type="molecule type" value="Genomic_DNA"/>
</dbReference>
<organism evidence="2">
    <name type="scientific">uncultured Caudovirales phage</name>
    <dbReference type="NCBI Taxonomy" id="2100421"/>
    <lineage>
        <taxon>Viruses</taxon>
        <taxon>Duplodnaviria</taxon>
        <taxon>Heunggongvirae</taxon>
        <taxon>Uroviricota</taxon>
        <taxon>Caudoviricetes</taxon>
        <taxon>Peduoviridae</taxon>
        <taxon>Maltschvirus</taxon>
        <taxon>Maltschvirus maltsch</taxon>
    </lineage>
</organism>
<evidence type="ECO:0000313" key="7">
    <source>
        <dbReference type="EMBL" id="CAB4221731.1"/>
    </source>
</evidence>
<dbReference type="EMBL" id="LR796804">
    <property type="protein sequence ID" value="CAB4167745.1"/>
    <property type="molecule type" value="Genomic_DNA"/>
</dbReference>